<keyword evidence="3" id="KW-1185">Reference proteome</keyword>
<protein>
    <submittedName>
        <fullName evidence="2">Uncharacterized protein</fullName>
    </submittedName>
</protein>
<keyword evidence="1" id="KW-0472">Membrane</keyword>
<proteinExistence type="predicted"/>
<evidence type="ECO:0000256" key="1">
    <source>
        <dbReference type="SAM" id="Phobius"/>
    </source>
</evidence>
<dbReference type="Proteomes" id="UP000295680">
    <property type="component" value="Unassembled WGS sequence"/>
</dbReference>
<feature type="transmembrane region" description="Helical" evidence="1">
    <location>
        <begin position="15"/>
        <end position="36"/>
    </location>
</feature>
<sequence>MIVLDTKGYVIMDTWVFVLLAVLFVVLSITTIVLAVRRTRQPPPIPYPYQERR</sequence>
<reference evidence="2 3" key="1">
    <citation type="submission" date="2019-03" db="EMBL/GenBank/DDBJ databases">
        <title>Genomic Encyclopedia of Type Strains, Phase IV (KMG-IV): sequencing the most valuable type-strain genomes for metagenomic binning, comparative biology and taxonomic classification.</title>
        <authorList>
            <person name="Goeker M."/>
        </authorList>
    </citation>
    <scope>NUCLEOTIDE SEQUENCE [LARGE SCALE GENOMIC DNA]</scope>
    <source>
        <strain evidence="2 3">DSM 45934</strain>
    </source>
</reference>
<comment type="caution">
    <text evidence="2">The sequence shown here is derived from an EMBL/GenBank/DDBJ whole genome shotgun (WGS) entry which is preliminary data.</text>
</comment>
<keyword evidence="1" id="KW-1133">Transmembrane helix</keyword>
<gene>
    <name evidence="2" type="ORF">EV192_111197</name>
</gene>
<evidence type="ECO:0000313" key="2">
    <source>
        <dbReference type="EMBL" id="TCO53003.1"/>
    </source>
</evidence>
<dbReference type="AlphaFoldDB" id="A0A4R2J3G3"/>
<dbReference type="EMBL" id="SLWS01000011">
    <property type="protein sequence ID" value="TCO53003.1"/>
    <property type="molecule type" value="Genomic_DNA"/>
</dbReference>
<organism evidence="2 3">
    <name type="scientific">Actinocrispum wychmicini</name>
    <dbReference type="NCBI Taxonomy" id="1213861"/>
    <lineage>
        <taxon>Bacteria</taxon>
        <taxon>Bacillati</taxon>
        <taxon>Actinomycetota</taxon>
        <taxon>Actinomycetes</taxon>
        <taxon>Pseudonocardiales</taxon>
        <taxon>Pseudonocardiaceae</taxon>
        <taxon>Actinocrispum</taxon>
    </lineage>
</organism>
<name>A0A4R2J3G3_9PSEU</name>
<keyword evidence="1" id="KW-0812">Transmembrane</keyword>
<evidence type="ECO:0000313" key="3">
    <source>
        <dbReference type="Proteomes" id="UP000295680"/>
    </source>
</evidence>
<accession>A0A4R2J3G3</accession>